<feature type="domain" description="CRAL-TRIO" evidence="2">
    <location>
        <begin position="26"/>
        <end position="142"/>
    </location>
</feature>
<feature type="compositionally biased region" description="Low complexity" evidence="1">
    <location>
        <begin position="171"/>
        <end position="186"/>
    </location>
</feature>
<dbReference type="InterPro" id="IPR001251">
    <property type="entry name" value="CRAL-TRIO_dom"/>
</dbReference>
<evidence type="ECO:0000313" key="3">
    <source>
        <dbReference type="EMBL" id="WIA10400.1"/>
    </source>
</evidence>
<dbReference type="Pfam" id="PF13716">
    <property type="entry name" value="CRAL_TRIO_2"/>
    <property type="match status" value="1"/>
</dbReference>
<dbReference type="Gene3D" id="3.40.525.10">
    <property type="entry name" value="CRAL-TRIO lipid binding domain"/>
    <property type="match status" value="1"/>
</dbReference>
<dbReference type="CDD" id="cd00170">
    <property type="entry name" value="SEC14"/>
    <property type="match status" value="1"/>
</dbReference>
<gene>
    <name evidence="3" type="ORF">OEZ85_010592</name>
</gene>
<keyword evidence="4" id="KW-1185">Reference proteome</keyword>
<dbReference type="EMBL" id="CP126209">
    <property type="protein sequence ID" value="WIA10400.1"/>
    <property type="molecule type" value="Genomic_DNA"/>
</dbReference>
<feature type="region of interest" description="Disordered" evidence="1">
    <location>
        <begin position="171"/>
        <end position="196"/>
    </location>
</feature>
<evidence type="ECO:0000256" key="1">
    <source>
        <dbReference type="SAM" id="MobiDB-lite"/>
    </source>
</evidence>
<organism evidence="3 4">
    <name type="scientific">Tetradesmus obliquus</name>
    <name type="common">Green alga</name>
    <name type="synonym">Acutodesmus obliquus</name>
    <dbReference type="NCBI Taxonomy" id="3088"/>
    <lineage>
        <taxon>Eukaryota</taxon>
        <taxon>Viridiplantae</taxon>
        <taxon>Chlorophyta</taxon>
        <taxon>core chlorophytes</taxon>
        <taxon>Chlorophyceae</taxon>
        <taxon>CS clade</taxon>
        <taxon>Sphaeropleales</taxon>
        <taxon>Scenedesmaceae</taxon>
        <taxon>Tetradesmus</taxon>
    </lineage>
</organism>
<evidence type="ECO:0000313" key="4">
    <source>
        <dbReference type="Proteomes" id="UP001244341"/>
    </source>
</evidence>
<accession>A0ABY8TN55</accession>
<name>A0ABY8TN55_TETOB</name>
<dbReference type="InterPro" id="IPR036865">
    <property type="entry name" value="CRAL-TRIO_dom_sf"/>
</dbReference>
<protein>
    <recommendedName>
        <fullName evidence="2">CRAL-TRIO domain-containing protein</fullName>
    </recommendedName>
</protein>
<sequence length="196" mass="21216">MPQSLQEQEDEAFRGLLFLGGRDSHGRPVVIVNTDAIPVGHNAAPRDAALAYLIRRLSPVVTRGPYVLVLVAFQHGPHFRLLPGVWCVRAYQSLPRAFRKNVKHVLLLQPSLTVRAALALLYPFVSSKAHAKVKQVHRLLDIEAATAGEVQVPHLGEQFLTALQQLSRARSAPPAAAHGSPPAGSRTVPVPGAVRP</sequence>
<dbReference type="Proteomes" id="UP001244341">
    <property type="component" value="Chromosome 2b"/>
</dbReference>
<proteinExistence type="predicted"/>
<reference evidence="3 4" key="1">
    <citation type="submission" date="2023-05" db="EMBL/GenBank/DDBJ databases">
        <title>A 100% complete, gapless, phased diploid assembly of the Scenedesmus obliquus UTEX 3031 genome.</title>
        <authorList>
            <person name="Biondi T.C."/>
            <person name="Hanschen E.R."/>
            <person name="Kwon T."/>
            <person name="Eng W."/>
            <person name="Kruse C.P.S."/>
            <person name="Koehler S.I."/>
            <person name="Kunde Y."/>
            <person name="Gleasner C.D."/>
            <person name="You Mak K.T."/>
            <person name="Polle J."/>
            <person name="Hovde B.T."/>
            <person name="Starkenburg S.R."/>
        </authorList>
    </citation>
    <scope>NUCLEOTIDE SEQUENCE [LARGE SCALE GENOMIC DNA]</scope>
    <source>
        <strain evidence="3 4">DOE0152z</strain>
    </source>
</reference>
<evidence type="ECO:0000259" key="2">
    <source>
        <dbReference type="Pfam" id="PF13716"/>
    </source>
</evidence>